<gene>
    <name evidence="12" type="ordered locus">Rru_A0485</name>
</gene>
<evidence type="ECO:0000256" key="8">
    <source>
        <dbReference type="ARBA" id="ARBA00048693"/>
    </source>
</evidence>
<dbReference type="InterPro" id="IPR027417">
    <property type="entry name" value="P-loop_NTPase"/>
</dbReference>
<comment type="catalytic activity">
    <reaction evidence="8 10">
        <text>protoporphyrin IX + Mg(2+) + ATP + H2O = Mg-protoporphyrin IX + ADP + phosphate + 3 H(+)</text>
        <dbReference type="Rhea" id="RHEA:13961"/>
        <dbReference type="ChEBI" id="CHEBI:15377"/>
        <dbReference type="ChEBI" id="CHEBI:15378"/>
        <dbReference type="ChEBI" id="CHEBI:18420"/>
        <dbReference type="ChEBI" id="CHEBI:30616"/>
        <dbReference type="ChEBI" id="CHEBI:43474"/>
        <dbReference type="ChEBI" id="CHEBI:57306"/>
        <dbReference type="ChEBI" id="CHEBI:60492"/>
        <dbReference type="ChEBI" id="CHEBI:456216"/>
        <dbReference type="EC" id="6.6.1.1"/>
    </reaction>
</comment>
<evidence type="ECO:0000256" key="4">
    <source>
        <dbReference type="ARBA" id="ARBA00022598"/>
    </source>
</evidence>
<dbReference type="eggNOG" id="COG1239">
    <property type="taxonomic scope" value="Bacteria"/>
</dbReference>
<dbReference type="Proteomes" id="UP000001929">
    <property type="component" value="Chromosome"/>
</dbReference>
<dbReference type="NCBIfam" id="TIGR02030">
    <property type="entry name" value="BchI-ChlI"/>
    <property type="match status" value="1"/>
</dbReference>
<dbReference type="Pfam" id="PF01078">
    <property type="entry name" value="Mg_chelatase"/>
    <property type="match status" value="2"/>
</dbReference>
<keyword evidence="5 10" id="KW-0547">Nucleotide-binding</keyword>
<dbReference type="Gene3D" id="1.10.8.80">
    <property type="entry name" value="Magnesium chelatase subunit I, C-Terminal domain"/>
    <property type="match status" value="1"/>
</dbReference>
<evidence type="ECO:0000256" key="10">
    <source>
        <dbReference type="RuleBase" id="RU362087"/>
    </source>
</evidence>
<comment type="function">
    <text evidence="9 10">Involved in bacteriochlorophyll biosynthesis; introduces a magnesium ion into protoporphyrin IX to yield Mg-protoporphyrin IX.</text>
</comment>
<proteinExistence type="inferred from homology"/>
<accession>Q2RX55</accession>
<dbReference type="InterPro" id="IPR045006">
    <property type="entry name" value="CHLI-like"/>
</dbReference>
<dbReference type="GO" id="GO:0016851">
    <property type="term" value="F:magnesium chelatase activity"/>
    <property type="evidence" value="ECO:0007669"/>
    <property type="project" value="UniProtKB-UniRule"/>
</dbReference>
<evidence type="ECO:0000313" key="13">
    <source>
        <dbReference type="Proteomes" id="UP000001929"/>
    </source>
</evidence>
<dbReference type="HOGENOM" id="CLU_016684_0_2_5"/>
<keyword evidence="7 10" id="KW-0149">Chlorophyll biosynthesis</keyword>
<dbReference type="GO" id="GO:0015979">
    <property type="term" value="P:photosynthesis"/>
    <property type="evidence" value="ECO:0007669"/>
    <property type="project" value="UniProtKB-UniRule"/>
</dbReference>
<sequence>MAVSPLHGRRGTVILDLSWSFDSPVCQQVRCVHGSLVCVSCLSPPFPDGRGDLIMAVFPFSAIVGQDEMKLALLIAAVDPSVGGVMVFGDRGTGKSTAVRALAALLPPMQATVGCPYGCDPEADAKTCVPDCPRHGPGGAQAESRPVPVIDLPLGATEDRVVGALDLERALARGEKAYEPGLLARANRGFLYIDEVNLLEDHLVDLLLDVAASGVNVVEREGLSIRHPARFVLVGSGNPEEGELRPQLLDRFGLSVEVRTPDQLATRVLVVRRRDSYESDPDAFVAEWQAADGDERNRISAAREGLKSISVSDDIVEKCAELCLKLGTDGLRGELTLVRAARALAALQGDKAVTLDHLKRVAPSALRHRLRRDPLDEAGSTIRVQRGIEAVLGS</sequence>
<feature type="domain" description="AAA+ ATPase" evidence="11">
    <location>
        <begin position="81"/>
        <end position="262"/>
    </location>
</feature>
<dbReference type="AlphaFoldDB" id="Q2RX55"/>
<dbReference type="InterPro" id="IPR041628">
    <property type="entry name" value="ChlI/MoxR_AAA_lid"/>
</dbReference>
<keyword evidence="13" id="KW-1185">Reference proteome</keyword>
<dbReference type="SUPFAM" id="SSF52540">
    <property type="entry name" value="P-loop containing nucleoside triphosphate hydrolases"/>
    <property type="match status" value="1"/>
</dbReference>
<dbReference type="InterPro" id="IPR000523">
    <property type="entry name" value="Mg_chelatse_chII-like_cat_dom"/>
</dbReference>
<evidence type="ECO:0000256" key="3">
    <source>
        <dbReference type="ARBA" id="ARBA00022531"/>
    </source>
</evidence>
<keyword evidence="3 10" id="KW-0602">Photosynthesis</keyword>
<dbReference type="PhylomeDB" id="Q2RX55"/>
<name>Q2RX55_RHORT</name>
<dbReference type="PANTHER" id="PTHR32039:SF9">
    <property type="entry name" value="MAGNESIUM-CHELATASE SUBUNIT CHLI-2, CHLOROPLASTIC"/>
    <property type="match status" value="1"/>
</dbReference>
<dbReference type="PATRIC" id="fig|269796.9.peg.541"/>
<dbReference type="Gene3D" id="3.40.50.300">
    <property type="entry name" value="P-loop containing nucleotide triphosphate hydrolases"/>
    <property type="match status" value="1"/>
</dbReference>
<dbReference type="GO" id="GO:0005524">
    <property type="term" value="F:ATP binding"/>
    <property type="evidence" value="ECO:0007669"/>
    <property type="project" value="UniProtKB-UniRule"/>
</dbReference>
<dbReference type="SMART" id="SM00382">
    <property type="entry name" value="AAA"/>
    <property type="match status" value="1"/>
</dbReference>
<evidence type="ECO:0000259" key="11">
    <source>
        <dbReference type="SMART" id="SM00382"/>
    </source>
</evidence>
<organism evidence="12 13">
    <name type="scientific">Rhodospirillum rubrum (strain ATCC 11170 / ATH 1.1.1 / DSM 467 / LMG 4362 / NCIMB 8255 / S1)</name>
    <dbReference type="NCBI Taxonomy" id="269796"/>
    <lineage>
        <taxon>Bacteria</taxon>
        <taxon>Pseudomonadati</taxon>
        <taxon>Pseudomonadota</taxon>
        <taxon>Alphaproteobacteria</taxon>
        <taxon>Rhodospirillales</taxon>
        <taxon>Rhodospirillaceae</taxon>
        <taxon>Rhodospirillum</taxon>
    </lineage>
</organism>
<dbReference type="CDD" id="cd00009">
    <property type="entry name" value="AAA"/>
    <property type="match status" value="1"/>
</dbReference>
<dbReference type="STRING" id="269796.Rru_A0485"/>
<evidence type="ECO:0000256" key="7">
    <source>
        <dbReference type="ARBA" id="ARBA00023171"/>
    </source>
</evidence>
<dbReference type="PANTHER" id="PTHR32039">
    <property type="entry name" value="MAGNESIUM-CHELATASE SUBUNIT CHLI"/>
    <property type="match status" value="1"/>
</dbReference>
<dbReference type="EMBL" id="CP000230">
    <property type="protein sequence ID" value="ABC21290.1"/>
    <property type="molecule type" value="Genomic_DNA"/>
</dbReference>
<dbReference type="InterPro" id="IPR003593">
    <property type="entry name" value="AAA+_ATPase"/>
</dbReference>
<dbReference type="InterPro" id="IPR011775">
    <property type="entry name" value="Mg_chelatase_ATPase-isu"/>
</dbReference>
<dbReference type="UniPathway" id="UPA00669"/>
<reference evidence="12 13" key="1">
    <citation type="journal article" date="2011" name="Stand. Genomic Sci.">
        <title>Complete genome sequence of Rhodospirillum rubrum type strain (S1).</title>
        <authorList>
            <person name="Munk A.C."/>
            <person name="Copeland A."/>
            <person name="Lucas S."/>
            <person name="Lapidus A."/>
            <person name="Del Rio T.G."/>
            <person name="Barry K."/>
            <person name="Detter J.C."/>
            <person name="Hammon N."/>
            <person name="Israni S."/>
            <person name="Pitluck S."/>
            <person name="Brettin T."/>
            <person name="Bruce D."/>
            <person name="Han C."/>
            <person name="Tapia R."/>
            <person name="Gilna P."/>
            <person name="Schmutz J."/>
            <person name="Larimer F."/>
            <person name="Land M."/>
            <person name="Kyrpides N.C."/>
            <person name="Mavromatis K."/>
            <person name="Richardson P."/>
            <person name="Rohde M."/>
            <person name="Goker M."/>
            <person name="Klenk H.P."/>
            <person name="Zhang Y."/>
            <person name="Roberts G.P."/>
            <person name="Reslewic S."/>
            <person name="Schwartz D.C."/>
        </authorList>
    </citation>
    <scope>NUCLEOTIDE SEQUENCE [LARGE SCALE GENOMIC DNA]</scope>
    <source>
        <strain evidence="13">ATCC 11170 / ATH 1.1.1 / DSM 467 / LMG 4362 / NCIMB 8255 / S1</strain>
    </source>
</reference>
<evidence type="ECO:0000313" key="12">
    <source>
        <dbReference type="EMBL" id="ABC21290.1"/>
    </source>
</evidence>
<protein>
    <recommendedName>
        <fullName evidence="10">Mg-protoporphyrin IX chelatase</fullName>
        <ecNumber evidence="10">6.6.1.1</ecNumber>
    </recommendedName>
</protein>
<comment type="pathway">
    <text evidence="1 10">Porphyrin-containing compound metabolism; bacteriochlorophyll biosynthesis.</text>
</comment>
<dbReference type="Pfam" id="PF17863">
    <property type="entry name" value="AAA_lid_2"/>
    <property type="match status" value="1"/>
</dbReference>
<dbReference type="KEGG" id="rru:Rru_A0485"/>
<evidence type="ECO:0000256" key="6">
    <source>
        <dbReference type="ARBA" id="ARBA00022840"/>
    </source>
</evidence>
<dbReference type="EnsemblBacteria" id="ABC21290">
    <property type="protein sequence ID" value="ABC21290"/>
    <property type="gene ID" value="Rru_A0485"/>
</dbReference>
<dbReference type="GO" id="GO:0030494">
    <property type="term" value="P:bacteriochlorophyll biosynthetic process"/>
    <property type="evidence" value="ECO:0007669"/>
    <property type="project" value="UniProtKB-UniPathway"/>
</dbReference>
<evidence type="ECO:0000256" key="5">
    <source>
        <dbReference type="ARBA" id="ARBA00022741"/>
    </source>
</evidence>
<keyword evidence="6 10" id="KW-0067">ATP-binding</keyword>
<evidence type="ECO:0000256" key="9">
    <source>
        <dbReference type="ARBA" id="ARBA00053551"/>
    </source>
</evidence>
<evidence type="ECO:0000256" key="2">
    <source>
        <dbReference type="ARBA" id="ARBA00005799"/>
    </source>
</evidence>
<keyword evidence="10" id="KW-0077">Bacteriochlorophyll biosynthesis</keyword>
<comment type="similarity">
    <text evidence="2 10">Belongs to the Mg-chelatase subunits D/I family.</text>
</comment>
<keyword evidence="4 10" id="KW-0436">Ligase</keyword>
<evidence type="ECO:0000256" key="1">
    <source>
        <dbReference type="ARBA" id="ARBA00004800"/>
    </source>
</evidence>
<dbReference type="EC" id="6.6.1.1" evidence="10"/>